<dbReference type="SUPFAM" id="SSF51735">
    <property type="entry name" value="NAD(P)-binding Rossmann-fold domains"/>
    <property type="match status" value="1"/>
</dbReference>
<evidence type="ECO:0000313" key="3">
    <source>
        <dbReference type="EMBL" id="GLC50075.1"/>
    </source>
</evidence>
<dbReference type="FunFam" id="3.40.50.720:FF:000173">
    <property type="entry name" value="3-oxoacyl-[acyl-carrier protein] reductase"/>
    <property type="match status" value="1"/>
</dbReference>
<dbReference type="GO" id="GO:0006633">
    <property type="term" value="P:fatty acid biosynthetic process"/>
    <property type="evidence" value="ECO:0007669"/>
    <property type="project" value="TreeGrafter"/>
</dbReference>
<name>A0A9W6BE10_9CHLO</name>
<dbReference type="PRINTS" id="PR00081">
    <property type="entry name" value="GDHRDH"/>
</dbReference>
<dbReference type="Gene3D" id="3.40.50.720">
    <property type="entry name" value="NAD(P)-binding Rossmann-like Domain"/>
    <property type="match status" value="1"/>
</dbReference>
<dbReference type="PANTHER" id="PTHR42760:SF133">
    <property type="entry name" value="3-OXOACYL-[ACYL-CARRIER-PROTEIN] REDUCTASE"/>
    <property type="match status" value="1"/>
</dbReference>
<accession>A0A9W6BE10</accession>
<sequence length="238" mass="24528">MPNEVVLADVDLPTAQRSAHELVAAGHAAHAVKCDVRLKTDCEAAVASAVAQWGKLDIMVANAGIVKAAPFLDMTEQDFDDVVAVNLKGVFLSCQAAARQMVSQRQADPSWSGGAIVTMSSVNAVMAIPTIAGYNASKGGVNGLTRCMALALAPHGIRVNGVGPGSIATDVLASVATDAAARDRILSRTPLGRIGQPEEIGDVVAFLASEASSYMSGQVLYVDGGRLALNYTVPVPDS</sequence>
<dbReference type="InterPro" id="IPR020904">
    <property type="entry name" value="Sc_DH/Rdtase_CS"/>
</dbReference>
<dbReference type="GO" id="GO:0048038">
    <property type="term" value="F:quinone binding"/>
    <property type="evidence" value="ECO:0007669"/>
    <property type="project" value="TreeGrafter"/>
</dbReference>
<dbReference type="Pfam" id="PF13561">
    <property type="entry name" value="adh_short_C2"/>
    <property type="match status" value="1"/>
</dbReference>
<dbReference type="EMBL" id="BRXU01000003">
    <property type="protein sequence ID" value="GLC50075.1"/>
    <property type="molecule type" value="Genomic_DNA"/>
</dbReference>
<evidence type="ECO:0008006" key="5">
    <source>
        <dbReference type="Google" id="ProtNLM"/>
    </source>
</evidence>
<comment type="caution">
    <text evidence="3">The sequence shown here is derived from an EMBL/GenBank/DDBJ whole genome shotgun (WGS) entry which is preliminary data.</text>
</comment>
<keyword evidence="2" id="KW-0560">Oxidoreductase</keyword>
<dbReference type="PROSITE" id="PS00061">
    <property type="entry name" value="ADH_SHORT"/>
    <property type="match status" value="1"/>
</dbReference>
<dbReference type="InterPro" id="IPR002347">
    <property type="entry name" value="SDR_fam"/>
</dbReference>
<dbReference type="PRINTS" id="PR00080">
    <property type="entry name" value="SDRFAMILY"/>
</dbReference>
<dbReference type="GO" id="GO:0016616">
    <property type="term" value="F:oxidoreductase activity, acting on the CH-OH group of donors, NAD or NADP as acceptor"/>
    <property type="evidence" value="ECO:0007669"/>
    <property type="project" value="TreeGrafter"/>
</dbReference>
<dbReference type="AlphaFoldDB" id="A0A9W6BE10"/>
<comment type="similarity">
    <text evidence="1">Belongs to the short-chain dehydrogenases/reductases (SDR) family.</text>
</comment>
<dbReference type="Proteomes" id="UP001165080">
    <property type="component" value="Unassembled WGS sequence"/>
</dbReference>
<gene>
    <name evidence="3" type="primary">PLEST000413</name>
    <name evidence="3" type="ORF">PLESTB_000339500</name>
</gene>
<reference evidence="3 4" key="1">
    <citation type="journal article" date="2023" name="Commun. Biol.">
        <title>Reorganization of the ancestral sex-determining regions during the evolution of trioecy in Pleodorina starrii.</title>
        <authorList>
            <person name="Takahashi K."/>
            <person name="Suzuki S."/>
            <person name="Kawai-Toyooka H."/>
            <person name="Yamamoto K."/>
            <person name="Hamaji T."/>
            <person name="Ootsuki R."/>
            <person name="Yamaguchi H."/>
            <person name="Kawachi M."/>
            <person name="Higashiyama T."/>
            <person name="Nozaki H."/>
        </authorList>
    </citation>
    <scope>NUCLEOTIDE SEQUENCE [LARGE SCALE GENOMIC DNA]</scope>
    <source>
        <strain evidence="3 4">NIES-4479</strain>
    </source>
</reference>
<evidence type="ECO:0000256" key="2">
    <source>
        <dbReference type="ARBA" id="ARBA00023002"/>
    </source>
</evidence>
<evidence type="ECO:0000313" key="4">
    <source>
        <dbReference type="Proteomes" id="UP001165080"/>
    </source>
</evidence>
<dbReference type="InterPro" id="IPR036291">
    <property type="entry name" value="NAD(P)-bd_dom_sf"/>
</dbReference>
<organism evidence="3 4">
    <name type="scientific">Pleodorina starrii</name>
    <dbReference type="NCBI Taxonomy" id="330485"/>
    <lineage>
        <taxon>Eukaryota</taxon>
        <taxon>Viridiplantae</taxon>
        <taxon>Chlorophyta</taxon>
        <taxon>core chlorophytes</taxon>
        <taxon>Chlorophyceae</taxon>
        <taxon>CS clade</taxon>
        <taxon>Chlamydomonadales</taxon>
        <taxon>Volvocaceae</taxon>
        <taxon>Pleodorina</taxon>
    </lineage>
</organism>
<protein>
    <recommendedName>
        <fullName evidence="5">Dehydrogenase</fullName>
    </recommendedName>
</protein>
<proteinExistence type="inferred from homology"/>
<evidence type="ECO:0000256" key="1">
    <source>
        <dbReference type="ARBA" id="ARBA00006484"/>
    </source>
</evidence>
<dbReference type="PANTHER" id="PTHR42760">
    <property type="entry name" value="SHORT-CHAIN DEHYDROGENASES/REDUCTASES FAMILY MEMBER"/>
    <property type="match status" value="1"/>
</dbReference>
<keyword evidence="4" id="KW-1185">Reference proteome</keyword>